<organism evidence="2 3">
    <name type="scientific">Coprobacter tertius</name>
    <dbReference type="NCBI Taxonomy" id="2944915"/>
    <lineage>
        <taxon>Bacteria</taxon>
        <taxon>Pseudomonadati</taxon>
        <taxon>Bacteroidota</taxon>
        <taxon>Bacteroidia</taxon>
        <taxon>Bacteroidales</taxon>
        <taxon>Barnesiellaceae</taxon>
        <taxon>Coprobacter</taxon>
    </lineage>
</organism>
<proteinExistence type="predicted"/>
<dbReference type="EMBL" id="JANDHW010000005">
    <property type="protein sequence ID" value="MCP9611779.1"/>
    <property type="molecule type" value="Genomic_DNA"/>
</dbReference>
<name>A0ABT1MGL2_9BACT</name>
<dbReference type="RefSeq" id="WP_255026797.1">
    <property type="nucleotide sequence ID" value="NZ_JANDHW010000005.1"/>
</dbReference>
<keyword evidence="1" id="KW-0732">Signal</keyword>
<accession>A0ABT1MGL2</accession>
<feature type="signal peptide" evidence="1">
    <location>
        <begin position="1"/>
        <end position="24"/>
    </location>
</feature>
<dbReference type="Proteomes" id="UP001205603">
    <property type="component" value="Unassembled WGS sequence"/>
</dbReference>
<evidence type="ECO:0000256" key="1">
    <source>
        <dbReference type="SAM" id="SignalP"/>
    </source>
</evidence>
<feature type="chain" id="PRO_5045881606" description="DUF4906 domain-containing protein" evidence="1">
    <location>
        <begin position="25"/>
        <end position="907"/>
    </location>
</feature>
<reference evidence="2 3" key="1">
    <citation type="submission" date="2022-07" db="EMBL/GenBank/DDBJ databases">
        <title>Fecal culturing of patients with breast cancer.</title>
        <authorList>
            <person name="Teng N.M.Y."/>
            <person name="Kiu R."/>
            <person name="Evans R."/>
            <person name="Baker D.J."/>
            <person name="Zenner C."/>
            <person name="Robinson S.D."/>
            <person name="Hall L.J."/>
        </authorList>
    </citation>
    <scope>NUCLEOTIDE SEQUENCE [LARGE SCALE GENOMIC DNA]</scope>
    <source>
        <strain evidence="2 3">LH1063</strain>
    </source>
</reference>
<evidence type="ECO:0008006" key="4">
    <source>
        <dbReference type="Google" id="ProtNLM"/>
    </source>
</evidence>
<protein>
    <recommendedName>
        <fullName evidence="4">DUF4906 domain-containing protein</fullName>
    </recommendedName>
</protein>
<sequence>MKTLHPFYALRAVLLCLLLPAAFGGCTLEDARLEVPASGRVYTVSYSFETPLSRAAATGPEKEVRDVAVFFYKADEDPANESYIDCQSVTVPEGGGTAGSFPLPLPPTILQGQKYRLLVIGNYKKYAPEGKSLTQYAADYSTRTYSKMKQEIQGQLASDIARVTAPLPFYGVLLGKDGEETTLTGPAPTDTDLGVSVKFSRAVARFDVSNLVADRLKIEWVKVCNYRNKGYFYHESAPAGDIVRGTSATPPSPGDLPLGYVDAPDPTGLPGSLRQDLNGGGLYAFPNIVSYTAQDDKQTTCLMIAGYYQAPGQPENTTRLTYYRANVSDNGSGQFLKRNYVYTLTIGNVKSEGAETEEGAVNEKEKLLDYVVDDSWESESGSTVTDNTGNFLTLSRTSVVLASSAGSSEVIKVSVKQGTGWKPEWKNNPDNAFRFERVNDESFSIITNGDNNELFTRNAALTVSVTEISSTVSLTINVIQMSSINDPQMLTVEGRSGDFDYTVPGQGGIVSLQVITGSAASRWKAEVDNNLVTYINEFTPEGSNSGSLSLTFLANTEGERRGTATVRRYLADGTPDNNVPPVHVTFVQATSPYKVTLVPSFLGRLEIDGFTSRTGSQNGVSYSQRFNVILADPVNYTFKATSTFNKNSDAFLSLDNRDDSQTAGPLQTSKTDYSIVTGESGQNLFLNVFRTGPGDRDIEGEIIVTAVPKPGTSLSEFTVSQSVVIKSGCKIGDIKAGNLLWADRNVGTMPRGPGGSLVGLNYSNDPLSDDNGLQNGSYKGTYHSFFEAPNECASFGTNMHYEGDLATGWRVPSNAEQGSIAGRMLFSKQRAFALSDNKIEGNVGCWFPLSGSSDSPKEIKGIYWSTDRMGTTGGYFLELQISSAVTAGDYYSDGKGRSVRCVRDITP</sequence>
<dbReference type="PROSITE" id="PS51257">
    <property type="entry name" value="PROKAR_LIPOPROTEIN"/>
    <property type="match status" value="1"/>
</dbReference>
<evidence type="ECO:0000313" key="2">
    <source>
        <dbReference type="EMBL" id="MCP9611779.1"/>
    </source>
</evidence>
<comment type="caution">
    <text evidence="2">The sequence shown here is derived from an EMBL/GenBank/DDBJ whole genome shotgun (WGS) entry which is preliminary data.</text>
</comment>
<evidence type="ECO:0000313" key="3">
    <source>
        <dbReference type="Proteomes" id="UP001205603"/>
    </source>
</evidence>
<keyword evidence="3" id="KW-1185">Reference proteome</keyword>
<gene>
    <name evidence="2" type="ORF">NMU02_06715</name>
</gene>